<dbReference type="AlphaFoldDB" id="A0A317PHS4"/>
<comment type="caution">
    <text evidence="9">The sequence shown here is derived from an EMBL/GenBank/DDBJ whole genome shotgun (WGS) entry which is preliminary data.</text>
</comment>
<keyword evidence="3" id="KW-0813">Transport</keyword>
<keyword evidence="5 8" id="KW-0812">Transmembrane</keyword>
<evidence type="ECO:0000256" key="1">
    <source>
        <dbReference type="ARBA" id="ARBA00004651"/>
    </source>
</evidence>
<evidence type="ECO:0000256" key="8">
    <source>
        <dbReference type="RuleBase" id="RU363041"/>
    </source>
</evidence>
<evidence type="ECO:0000256" key="4">
    <source>
        <dbReference type="ARBA" id="ARBA00022475"/>
    </source>
</evidence>
<comment type="subcellular location">
    <subcellularLocation>
        <location evidence="1 8">Cell membrane</location>
        <topology evidence="1 8">Multi-pass membrane protein</topology>
    </subcellularLocation>
</comment>
<evidence type="ECO:0000313" key="9">
    <source>
        <dbReference type="EMBL" id="PWV99981.1"/>
    </source>
</evidence>
<reference evidence="9 10" key="1">
    <citation type="submission" date="2018-05" db="EMBL/GenBank/DDBJ databases">
        <title>Genomic Encyclopedia of Type Strains, Phase IV (KMG-IV): sequencing the most valuable type-strain genomes for metagenomic binning, comparative biology and taxonomic classification.</title>
        <authorList>
            <person name="Goeker M."/>
        </authorList>
    </citation>
    <scope>NUCLEOTIDE SEQUENCE [LARGE SCALE GENOMIC DNA]</scope>
    <source>
        <strain evidence="9 10">DSM 16791</strain>
    </source>
</reference>
<feature type="transmembrane region" description="Helical" evidence="8">
    <location>
        <begin position="205"/>
        <end position="226"/>
    </location>
</feature>
<evidence type="ECO:0000256" key="2">
    <source>
        <dbReference type="ARBA" id="ARBA00009142"/>
    </source>
</evidence>
<dbReference type="EMBL" id="QGTR01000003">
    <property type="protein sequence ID" value="PWV99981.1"/>
    <property type="molecule type" value="Genomic_DNA"/>
</dbReference>
<accession>A0A317PHS4</accession>
<protein>
    <recommendedName>
        <fullName evidence="8">Probable membrane transporter protein</fullName>
    </recommendedName>
</protein>
<proteinExistence type="inferred from homology"/>
<evidence type="ECO:0000313" key="10">
    <source>
        <dbReference type="Proteomes" id="UP000246352"/>
    </source>
</evidence>
<feature type="transmembrane region" description="Helical" evidence="8">
    <location>
        <begin position="6"/>
        <end position="29"/>
    </location>
</feature>
<evidence type="ECO:0000256" key="3">
    <source>
        <dbReference type="ARBA" id="ARBA00022448"/>
    </source>
</evidence>
<dbReference type="OrthoDB" id="9795324at2"/>
<feature type="transmembrane region" description="Helical" evidence="8">
    <location>
        <begin position="238"/>
        <end position="254"/>
    </location>
</feature>
<dbReference type="Pfam" id="PF01925">
    <property type="entry name" value="TauE"/>
    <property type="match status" value="1"/>
</dbReference>
<sequence length="256" mass="26070">MPETDLLGLLGLTAPQAAVAALVLLAAGFARGYSGFGFSAVTVAGLSFVVEPALAVPVAVLLEVAASILQGRSIWRDIDWKLAGALLAGGLAGNPAGVLLLAIADPSTLRLAVYGFVAAVCLVLFLVPPVPRNLSLAAWLGVGLIAGAINGAMALSGLFIVTVMTLSATPPFRIRATLVAYFFLSDIYAGVLLAGGGLIGRQTLLLVLCALPLVAVGIVLGSRRFLAASDAGFRRATLILLLCIAVSGIIRLILTS</sequence>
<dbReference type="RefSeq" id="WP_110032248.1">
    <property type="nucleotide sequence ID" value="NZ_QGTR01000003.1"/>
</dbReference>
<feature type="transmembrane region" description="Helical" evidence="8">
    <location>
        <begin position="82"/>
        <end position="104"/>
    </location>
</feature>
<dbReference type="InterPro" id="IPR052017">
    <property type="entry name" value="TSUP"/>
</dbReference>
<evidence type="ECO:0000256" key="5">
    <source>
        <dbReference type="ARBA" id="ARBA00022692"/>
    </source>
</evidence>
<evidence type="ECO:0000256" key="6">
    <source>
        <dbReference type="ARBA" id="ARBA00022989"/>
    </source>
</evidence>
<keyword evidence="7 8" id="KW-0472">Membrane</keyword>
<dbReference type="PANTHER" id="PTHR30269">
    <property type="entry name" value="TRANSMEMBRANE PROTEIN YFCA"/>
    <property type="match status" value="1"/>
</dbReference>
<dbReference type="PANTHER" id="PTHR30269:SF37">
    <property type="entry name" value="MEMBRANE TRANSPORTER PROTEIN"/>
    <property type="match status" value="1"/>
</dbReference>
<gene>
    <name evidence="9" type="ORF">DFR52_103183</name>
</gene>
<feature type="transmembrane region" description="Helical" evidence="8">
    <location>
        <begin position="178"/>
        <end position="199"/>
    </location>
</feature>
<feature type="transmembrane region" description="Helical" evidence="8">
    <location>
        <begin position="136"/>
        <end position="166"/>
    </location>
</feature>
<comment type="similarity">
    <text evidence="2 8">Belongs to the 4-toluene sulfonate uptake permease (TSUP) (TC 2.A.102) family.</text>
</comment>
<dbReference type="InterPro" id="IPR002781">
    <property type="entry name" value="TM_pro_TauE-like"/>
</dbReference>
<name>A0A317PHS4_9HYPH</name>
<evidence type="ECO:0000256" key="7">
    <source>
        <dbReference type="ARBA" id="ARBA00023136"/>
    </source>
</evidence>
<dbReference type="Proteomes" id="UP000246352">
    <property type="component" value="Unassembled WGS sequence"/>
</dbReference>
<keyword evidence="10" id="KW-1185">Reference proteome</keyword>
<keyword evidence="4 8" id="KW-1003">Cell membrane</keyword>
<keyword evidence="6 8" id="KW-1133">Transmembrane helix</keyword>
<organism evidence="9 10">
    <name type="scientific">Hoeflea marina</name>
    <dbReference type="NCBI Taxonomy" id="274592"/>
    <lineage>
        <taxon>Bacteria</taxon>
        <taxon>Pseudomonadati</taxon>
        <taxon>Pseudomonadota</taxon>
        <taxon>Alphaproteobacteria</taxon>
        <taxon>Hyphomicrobiales</taxon>
        <taxon>Rhizobiaceae</taxon>
        <taxon>Hoeflea</taxon>
    </lineage>
</organism>
<feature type="transmembrane region" description="Helical" evidence="8">
    <location>
        <begin position="36"/>
        <end position="62"/>
    </location>
</feature>
<feature type="transmembrane region" description="Helical" evidence="8">
    <location>
        <begin position="111"/>
        <end position="130"/>
    </location>
</feature>
<dbReference type="GO" id="GO:0005886">
    <property type="term" value="C:plasma membrane"/>
    <property type="evidence" value="ECO:0007669"/>
    <property type="project" value="UniProtKB-SubCell"/>
</dbReference>